<dbReference type="InterPro" id="IPR017451">
    <property type="entry name" value="F-box-assoc_interact_dom"/>
</dbReference>
<proteinExistence type="predicted"/>
<dbReference type="InterPro" id="IPR050796">
    <property type="entry name" value="SCF_F-box_component"/>
</dbReference>
<dbReference type="PROSITE" id="PS50181">
    <property type="entry name" value="FBOX"/>
    <property type="match status" value="1"/>
</dbReference>
<dbReference type="OrthoDB" id="1113282at2759"/>
<gene>
    <name evidence="2" type="ORF">MERR_LOCUS480</name>
</gene>
<dbReference type="SUPFAM" id="SSF81383">
    <property type="entry name" value="F-box domain"/>
    <property type="match status" value="1"/>
</dbReference>
<sequence>MRRRKRRMSNLPSELVEEIISRVQMKYMGIVRSTCKTWNSFFQDPSFVKKHIGQAAASTRERGFLMITRDDRVQLISVNLNENHKNKDFDLSINRKGALRIGGISDHVVYNISQVFHCNGLWLCVSSNIRTRSRVVVWSPYWGNTRWIDDRKDDWGLVQRFAFGYDKSCGSYKILKWFLFHHLKIFNLSNNSWKIHNVTLDLVDNIEIGYRQQGVSLKGNTYWHAGSYQSRDAFLLCFDFTREKFGPRLPLPSGYKYECEVYLSAVREEKLLVLIRPWRTYDIKVWITNKIEPDAVSWTNFLKVDITPQVDIMFQIKSFFIDEEKKIAVVFGEIYNSQICSIAFIIGENGYFRRVDLGMFGNIQLHPFVYSYAPNSLQIK</sequence>
<evidence type="ECO:0000259" key="1">
    <source>
        <dbReference type="PROSITE" id="PS50181"/>
    </source>
</evidence>
<protein>
    <recommendedName>
        <fullName evidence="1">F-box domain-containing protein</fullName>
    </recommendedName>
</protein>
<dbReference type="PANTHER" id="PTHR31672">
    <property type="entry name" value="BNACNNG10540D PROTEIN"/>
    <property type="match status" value="1"/>
</dbReference>
<feature type="domain" description="F-box" evidence="1">
    <location>
        <begin position="5"/>
        <end position="51"/>
    </location>
</feature>
<evidence type="ECO:0000313" key="2">
    <source>
        <dbReference type="EMBL" id="CAA7013246.1"/>
    </source>
</evidence>
<dbReference type="InterPro" id="IPR006527">
    <property type="entry name" value="F-box-assoc_dom_typ1"/>
</dbReference>
<comment type="caution">
    <text evidence="2">The sequence shown here is derived from an EMBL/GenBank/DDBJ whole genome shotgun (WGS) entry which is preliminary data.</text>
</comment>
<dbReference type="SMART" id="SM00256">
    <property type="entry name" value="FBOX"/>
    <property type="match status" value="1"/>
</dbReference>
<dbReference type="Pfam" id="PF07734">
    <property type="entry name" value="FBA_1"/>
    <property type="match status" value="1"/>
</dbReference>
<name>A0A6D2HC14_9BRAS</name>
<dbReference type="EMBL" id="CACVBM020000033">
    <property type="protein sequence ID" value="CAA7013246.1"/>
    <property type="molecule type" value="Genomic_DNA"/>
</dbReference>
<dbReference type="InterPro" id="IPR001810">
    <property type="entry name" value="F-box_dom"/>
</dbReference>
<dbReference type="NCBIfam" id="TIGR01640">
    <property type="entry name" value="F_box_assoc_1"/>
    <property type="match status" value="1"/>
</dbReference>
<dbReference type="Proteomes" id="UP000467841">
    <property type="component" value="Unassembled WGS sequence"/>
</dbReference>
<dbReference type="Pfam" id="PF00646">
    <property type="entry name" value="F-box"/>
    <property type="match status" value="1"/>
</dbReference>
<accession>A0A6D2HC14</accession>
<evidence type="ECO:0000313" key="3">
    <source>
        <dbReference type="Proteomes" id="UP000467841"/>
    </source>
</evidence>
<keyword evidence="3" id="KW-1185">Reference proteome</keyword>
<dbReference type="AlphaFoldDB" id="A0A6D2HC14"/>
<organism evidence="2 3">
    <name type="scientific">Microthlaspi erraticum</name>
    <dbReference type="NCBI Taxonomy" id="1685480"/>
    <lineage>
        <taxon>Eukaryota</taxon>
        <taxon>Viridiplantae</taxon>
        <taxon>Streptophyta</taxon>
        <taxon>Embryophyta</taxon>
        <taxon>Tracheophyta</taxon>
        <taxon>Spermatophyta</taxon>
        <taxon>Magnoliopsida</taxon>
        <taxon>eudicotyledons</taxon>
        <taxon>Gunneridae</taxon>
        <taxon>Pentapetalae</taxon>
        <taxon>rosids</taxon>
        <taxon>malvids</taxon>
        <taxon>Brassicales</taxon>
        <taxon>Brassicaceae</taxon>
        <taxon>Coluteocarpeae</taxon>
        <taxon>Microthlaspi</taxon>
    </lineage>
</organism>
<reference evidence="2" key="1">
    <citation type="submission" date="2020-01" db="EMBL/GenBank/DDBJ databases">
        <authorList>
            <person name="Mishra B."/>
        </authorList>
    </citation>
    <scope>NUCLEOTIDE SEQUENCE [LARGE SCALE GENOMIC DNA]</scope>
</reference>
<dbReference type="Gene3D" id="1.20.1280.50">
    <property type="match status" value="1"/>
</dbReference>
<dbReference type="InterPro" id="IPR036047">
    <property type="entry name" value="F-box-like_dom_sf"/>
</dbReference>
<dbReference type="PANTHER" id="PTHR31672:SF13">
    <property type="entry name" value="F-BOX PROTEIN CPR30-LIKE"/>
    <property type="match status" value="1"/>
</dbReference>